<keyword evidence="1" id="KW-0812">Transmembrane</keyword>
<evidence type="ECO:0000256" key="1">
    <source>
        <dbReference type="SAM" id="Phobius"/>
    </source>
</evidence>
<evidence type="ECO:0000313" key="3">
    <source>
        <dbReference type="EMBL" id="SGZ50546.1"/>
    </source>
</evidence>
<accession>A0A1L0B6E3</accession>
<dbReference type="EMBL" id="LT635764">
    <property type="protein sequence ID" value="SGZ50546.1"/>
    <property type="molecule type" value="Genomic_DNA"/>
</dbReference>
<dbReference type="Proteomes" id="UP000182334">
    <property type="component" value="Chromosome I"/>
</dbReference>
<evidence type="ECO:0000313" key="4">
    <source>
        <dbReference type="Proteomes" id="UP000182259"/>
    </source>
</evidence>
<evidence type="ECO:0000313" key="2">
    <source>
        <dbReference type="EMBL" id="SGZ46516.1"/>
    </source>
</evidence>
<dbReference type="EMBL" id="LT635756">
    <property type="protein sequence ID" value="SGZ46516.1"/>
    <property type="molecule type" value="Genomic_DNA"/>
</dbReference>
<organism evidence="2 5">
    <name type="scientific">Sungouiella intermedia</name>
    <dbReference type="NCBI Taxonomy" id="45354"/>
    <lineage>
        <taxon>Eukaryota</taxon>
        <taxon>Fungi</taxon>
        <taxon>Dikarya</taxon>
        <taxon>Ascomycota</taxon>
        <taxon>Saccharomycotina</taxon>
        <taxon>Pichiomycetes</taxon>
        <taxon>Metschnikowiaceae</taxon>
        <taxon>Sungouiella</taxon>
    </lineage>
</organism>
<dbReference type="Proteomes" id="UP000182259">
    <property type="component" value="Chromosome I"/>
</dbReference>
<dbReference type="AlphaFoldDB" id="A0A1L0B6E3"/>
<proteinExistence type="predicted"/>
<keyword evidence="1" id="KW-0472">Membrane</keyword>
<reference evidence="4 5" key="1">
    <citation type="submission" date="2016-10" db="EMBL/GenBank/DDBJ databases">
        <authorList>
            <person name="de Groot N.N."/>
        </authorList>
    </citation>
    <scope>NUCLEOTIDE SEQUENCE [LARGE SCALE GENOMIC DNA]</scope>
    <source>
        <strain evidence="2 5">CBS 141442</strain>
        <strain evidence="3 4">PYCC 4715</strain>
    </source>
</reference>
<keyword evidence="5" id="KW-1185">Reference proteome</keyword>
<protein>
    <submittedName>
        <fullName evidence="3">CIC11C00000003781</fullName>
    </submittedName>
    <submittedName>
        <fullName evidence="2">CIC11C00000004616</fullName>
    </submittedName>
</protein>
<evidence type="ECO:0000313" key="5">
    <source>
        <dbReference type="Proteomes" id="UP000182334"/>
    </source>
</evidence>
<keyword evidence="1" id="KW-1133">Transmembrane helix</keyword>
<dbReference type="OrthoDB" id="10553731at2759"/>
<feature type="transmembrane region" description="Helical" evidence="1">
    <location>
        <begin position="49"/>
        <end position="66"/>
    </location>
</feature>
<gene>
    <name evidence="3" type="ORF">SAMEA4029009_CIC11G00000003781</name>
    <name evidence="2" type="ORF">SAMEA4029010_CIC11G00000004616</name>
</gene>
<sequence length="67" mass="7671">MGKITRVVVLLTVLLAAWHFWTREIVDTHGLDLDFQFDPKERFELDSKNSWIVTVVVILVASGLIAF</sequence>
<name>A0A1L0B6E3_9ASCO</name>